<protein>
    <submittedName>
        <fullName evidence="1">Uncharacterized protein</fullName>
    </submittedName>
</protein>
<reference evidence="1 2" key="1">
    <citation type="submission" date="2018-11" db="EMBL/GenBank/DDBJ databases">
        <authorList>
            <consortium name="Pathogen Informatics"/>
        </authorList>
    </citation>
    <scope>NUCLEOTIDE SEQUENCE [LARGE SCALE GENOMIC DNA]</scope>
</reference>
<dbReference type="OrthoDB" id="10265007at2759"/>
<name>A0A3P7IUG8_STRVU</name>
<dbReference type="InterPro" id="IPR011992">
    <property type="entry name" value="EF-hand-dom_pair"/>
</dbReference>
<accession>A0A3P7IUG8</accession>
<dbReference type="EMBL" id="UYYB01006916">
    <property type="protein sequence ID" value="VDM67897.1"/>
    <property type="molecule type" value="Genomic_DNA"/>
</dbReference>
<evidence type="ECO:0000313" key="1">
    <source>
        <dbReference type="EMBL" id="VDM67897.1"/>
    </source>
</evidence>
<gene>
    <name evidence="1" type="ORF">SVUK_LOCUS2895</name>
</gene>
<dbReference type="SUPFAM" id="SSF47473">
    <property type="entry name" value="EF-hand"/>
    <property type="match status" value="1"/>
</dbReference>
<sequence>MKDTPYYYAIFIERYVFLLLDPQRSGKVSIEDLTATRLLDDLFDVLYEQTQDNPDQSWDVSQLSWCSVNNFWRVLEQFRRCDRDWSGMVSLEECRYLKEYVQFSNDHHVKYYAVCREKWLQLCYRMNKNCVVYAVY</sequence>
<evidence type="ECO:0000313" key="2">
    <source>
        <dbReference type="Proteomes" id="UP000270094"/>
    </source>
</evidence>
<proteinExistence type="predicted"/>
<dbReference type="Proteomes" id="UP000270094">
    <property type="component" value="Unassembled WGS sequence"/>
</dbReference>
<keyword evidence="2" id="KW-1185">Reference proteome</keyword>
<dbReference type="AlphaFoldDB" id="A0A3P7IUG8"/>
<organism evidence="1 2">
    <name type="scientific">Strongylus vulgaris</name>
    <name type="common">Blood worm</name>
    <dbReference type="NCBI Taxonomy" id="40348"/>
    <lineage>
        <taxon>Eukaryota</taxon>
        <taxon>Metazoa</taxon>
        <taxon>Ecdysozoa</taxon>
        <taxon>Nematoda</taxon>
        <taxon>Chromadorea</taxon>
        <taxon>Rhabditida</taxon>
        <taxon>Rhabditina</taxon>
        <taxon>Rhabditomorpha</taxon>
        <taxon>Strongyloidea</taxon>
        <taxon>Strongylidae</taxon>
        <taxon>Strongylus</taxon>
    </lineage>
</organism>